<feature type="transmembrane region" description="Helical" evidence="6">
    <location>
        <begin position="160"/>
        <end position="186"/>
    </location>
</feature>
<evidence type="ECO:0000256" key="6">
    <source>
        <dbReference type="SAM" id="Phobius"/>
    </source>
</evidence>
<keyword evidence="4 6" id="KW-1133">Transmembrane helix</keyword>
<keyword evidence="9" id="KW-1185">Reference proteome</keyword>
<keyword evidence="2" id="KW-0813">Transport</keyword>
<dbReference type="Proteomes" id="UP000005753">
    <property type="component" value="Chromosome"/>
</dbReference>
<keyword evidence="3 6" id="KW-0812">Transmembrane</keyword>
<evidence type="ECO:0000256" key="3">
    <source>
        <dbReference type="ARBA" id="ARBA00022692"/>
    </source>
</evidence>
<dbReference type="AlphaFoldDB" id="I5AVP5"/>
<keyword evidence="5 6" id="KW-0472">Membrane</keyword>
<accession>I5AVP5</accession>
<name>I5AVP5_EUBC6</name>
<dbReference type="PANTHER" id="PTHR43568:SF1">
    <property type="entry name" value="P PROTEIN"/>
    <property type="match status" value="1"/>
</dbReference>
<reference evidence="8 9" key="2">
    <citation type="submission" date="2012-02" db="EMBL/GenBank/DDBJ databases">
        <title>Improved High-Quality Draft sequence of Eubacterium cellulosolvens 6.</title>
        <authorList>
            <consortium name="US DOE Joint Genome Institute"/>
            <person name="Lucas S."/>
            <person name="Han J."/>
            <person name="Lapidus A."/>
            <person name="Cheng J.-F."/>
            <person name="Goodwin L."/>
            <person name="Pitluck S."/>
            <person name="Peters L."/>
            <person name="Mikhailova N."/>
            <person name="Gu W."/>
            <person name="Detter J.C."/>
            <person name="Han C."/>
            <person name="Tapia R."/>
            <person name="Land M."/>
            <person name="Hauser L."/>
            <person name="Kyrpides N."/>
            <person name="Ivanova N."/>
            <person name="Pagani I."/>
            <person name="Johnson E."/>
            <person name="Mukhopadhyay B."/>
            <person name="Anderson I."/>
            <person name="Woyke T."/>
        </authorList>
    </citation>
    <scope>NUCLEOTIDE SEQUENCE [LARGE SCALE GENOMIC DNA]</scope>
    <source>
        <strain evidence="8 9">6</strain>
    </source>
</reference>
<dbReference type="HOGENOM" id="CLU_063025_0_0_9"/>
<feature type="transmembrane region" description="Helical" evidence="6">
    <location>
        <begin position="324"/>
        <end position="347"/>
    </location>
</feature>
<feature type="domain" description="Citrate transporter-like" evidence="7">
    <location>
        <begin position="14"/>
        <end position="315"/>
    </location>
</feature>
<evidence type="ECO:0000256" key="4">
    <source>
        <dbReference type="ARBA" id="ARBA00022989"/>
    </source>
</evidence>
<dbReference type="eggNOG" id="COG1055">
    <property type="taxonomic scope" value="Bacteria"/>
</dbReference>
<evidence type="ECO:0000256" key="1">
    <source>
        <dbReference type="ARBA" id="ARBA00004141"/>
    </source>
</evidence>
<dbReference type="Pfam" id="PF03600">
    <property type="entry name" value="CitMHS"/>
    <property type="match status" value="1"/>
</dbReference>
<dbReference type="PROSITE" id="PS51257">
    <property type="entry name" value="PROKAR_LIPOPROTEIN"/>
    <property type="match status" value="1"/>
</dbReference>
<feature type="transmembrane region" description="Helical" evidence="6">
    <location>
        <begin position="262"/>
        <end position="284"/>
    </location>
</feature>
<comment type="subcellular location">
    <subcellularLocation>
        <location evidence="1">Membrane</location>
        <topology evidence="1">Multi-pass membrane protein</topology>
    </subcellularLocation>
</comment>
<dbReference type="GO" id="GO:0055085">
    <property type="term" value="P:transmembrane transport"/>
    <property type="evidence" value="ECO:0007669"/>
    <property type="project" value="InterPro"/>
</dbReference>
<dbReference type="InterPro" id="IPR004680">
    <property type="entry name" value="Cit_transptr-like_dom"/>
</dbReference>
<evidence type="ECO:0000313" key="8">
    <source>
        <dbReference type="EMBL" id="EIM57868.1"/>
    </source>
</evidence>
<evidence type="ECO:0000313" key="9">
    <source>
        <dbReference type="Proteomes" id="UP000005753"/>
    </source>
</evidence>
<reference evidence="8 9" key="1">
    <citation type="submission" date="2010-08" db="EMBL/GenBank/DDBJ databases">
        <authorList>
            <consortium name="US DOE Joint Genome Institute (JGI-PGF)"/>
            <person name="Lucas S."/>
            <person name="Copeland A."/>
            <person name="Lapidus A."/>
            <person name="Cheng J.-F."/>
            <person name="Bruce D."/>
            <person name="Goodwin L."/>
            <person name="Pitluck S."/>
            <person name="Land M.L."/>
            <person name="Hauser L."/>
            <person name="Chang Y.-J."/>
            <person name="Anderson I.J."/>
            <person name="Johnson E."/>
            <person name="Mulhopadhyay B."/>
            <person name="Kyrpides N."/>
            <person name="Woyke T.J."/>
        </authorList>
    </citation>
    <scope>NUCLEOTIDE SEQUENCE [LARGE SCALE GENOMIC DNA]</scope>
    <source>
        <strain evidence="8 9">6</strain>
    </source>
</reference>
<protein>
    <submittedName>
        <fullName evidence="8">Na+/H+ antiporter NhaD-like permease</fullName>
    </submittedName>
</protein>
<dbReference type="EMBL" id="CM001487">
    <property type="protein sequence ID" value="EIM57868.1"/>
    <property type="molecule type" value="Genomic_DNA"/>
</dbReference>
<dbReference type="InterPro" id="IPR051475">
    <property type="entry name" value="Diverse_Ion_Transporter"/>
</dbReference>
<feature type="transmembrane region" description="Helical" evidence="6">
    <location>
        <begin position="43"/>
        <end position="62"/>
    </location>
</feature>
<gene>
    <name evidence="8" type="ORF">EubceDRAFT1_2108</name>
</gene>
<organism evidence="8 9">
    <name type="scientific">Eubacterium cellulosolvens (strain ATCC 43171 / JCM 9499 / 6)</name>
    <name type="common">Cillobacterium cellulosolvens</name>
    <dbReference type="NCBI Taxonomy" id="633697"/>
    <lineage>
        <taxon>Bacteria</taxon>
        <taxon>Bacillati</taxon>
        <taxon>Bacillota</taxon>
        <taxon>Clostridia</taxon>
        <taxon>Eubacteriales</taxon>
        <taxon>Eubacteriaceae</taxon>
        <taxon>Eubacterium</taxon>
    </lineage>
</organism>
<feature type="transmembrane region" description="Helical" evidence="6">
    <location>
        <begin position="359"/>
        <end position="382"/>
    </location>
</feature>
<dbReference type="GO" id="GO:0016020">
    <property type="term" value="C:membrane"/>
    <property type="evidence" value="ECO:0007669"/>
    <property type="project" value="UniProtKB-SubCell"/>
</dbReference>
<dbReference type="PANTHER" id="PTHR43568">
    <property type="entry name" value="P PROTEIN"/>
    <property type="match status" value="1"/>
</dbReference>
<proteinExistence type="predicted"/>
<dbReference type="OrthoDB" id="3177666at2"/>
<sequence>MSRVTEFVKKETILVVSGLLALLSCILVPPSAAYASYVNGRVLILLFSLMTVVAGMQEAGFFHALSGWMIRRVSGIRGIAVSLVTLSFFLSMFLTNDVTLVTVVPFTILVFRDMGEERGNALMMTLIMETVGANLGSMLTPFGNPQNLYLYSRYQFSMKAFLLLMLPYTLISLALVLLGTLFTCGAGTKKKRSTRQSTKNNGENSPLMANKIDTGKFIYFLILFLLCLLSVARVLDHRILFVLVLAAVWIKEKKLLTRVDYSLLITFVFFFVFIGNLGNVTAVRSFLKEIVDGREVLTSVLASQVVSNVPAAVLLSGFTENGKALVIGTNLGGLGTLIASMASLITYKFFAEEYGDRRLAYILRFSLVNVVLLLILGLWILFA</sequence>
<evidence type="ECO:0000259" key="7">
    <source>
        <dbReference type="Pfam" id="PF03600"/>
    </source>
</evidence>
<evidence type="ECO:0000256" key="5">
    <source>
        <dbReference type="ARBA" id="ARBA00023136"/>
    </source>
</evidence>
<feature type="transmembrane region" description="Helical" evidence="6">
    <location>
        <begin position="296"/>
        <end position="318"/>
    </location>
</feature>
<feature type="transmembrane region" description="Helical" evidence="6">
    <location>
        <begin position="74"/>
        <end position="92"/>
    </location>
</feature>
<evidence type="ECO:0000256" key="2">
    <source>
        <dbReference type="ARBA" id="ARBA00022448"/>
    </source>
</evidence>
<dbReference type="STRING" id="633697.EubceDRAFT1_2108"/>
<feature type="transmembrane region" description="Helical" evidence="6">
    <location>
        <begin position="217"/>
        <end position="250"/>
    </location>
</feature>